<dbReference type="InterPro" id="IPR006204">
    <property type="entry name" value="GHMP_kinase_N_dom"/>
</dbReference>
<dbReference type="EC" id="2.7.4.2" evidence="2"/>
<keyword evidence="10" id="KW-1185">Reference proteome</keyword>
<dbReference type="Proteomes" id="UP000277864">
    <property type="component" value="Unassembled WGS sequence"/>
</dbReference>
<dbReference type="InterPro" id="IPR013750">
    <property type="entry name" value="GHMP_kinase_C_dom"/>
</dbReference>
<proteinExistence type="predicted"/>
<dbReference type="AlphaFoldDB" id="A0A3S0A6K3"/>
<keyword evidence="5 9" id="KW-0418">Kinase</keyword>
<keyword evidence="4" id="KW-0547">Nucleotide-binding</keyword>
<reference evidence="9 10" key="1">
    <citation type="submission" date="2018-03" db="EMBL/GenBank/DDBJ databases">
        <authorList>
            <person name="Gulvik C.A."/>
        </authorList>
    </citation>
    <scope>NUCLEOTIDE SEQUENCE [LARGE SCALE GENOMIC DNA]</scope>
    <source>
        <strain evidence="9 10">JCM 31581</strain>
    </source>
</reference>
<feature type="domain" description="GHMP kinase C-terminal" evidence="8">
    <location>
        <begin position="260"/>
        <end position="343"/>
    </location>
</feature>
<dbReference type="PRINTS" id="PR00959">
    <property type="entry name" value="MEVGALKINASE"/>
</dbReference>
<dbReference type="SUPFAM" id="SSF55060">
    <property type="entry name" value="GHMP Kinase, C-terminal domain"/>
    <property type="match status" value="1"/>
</dbReference>
<organism evidence="9 10">
    <name type="scientific">Vagococcus humatus</name>
    <dbReference type="NCBI Taxonomy" id="1889241"/>
    <lineage>
        <taxon>Bacteria</taxon>
        <taxon>Bacillati</taxon>
        <taxon>Bacillota</taxon>
        <taxon>Bacilli</taxon>
        <taxon>Lactobacillales</taxon>
        <taxon>Enterococcaceae</taxon>
        <taxon>Vagococcus</taxon>
    </lineage>
</organism>
<evidence type="ECO:0000313" key="10">
    <source>
        <dbReference type="Proteomes" id="UP000277864"/>
    </source>
</evidence>
<dbReference type="Pfam" id="PF00288">
    <property type="entry name" value="GHMP_kinases_N"/>
    <property type="match status" value="1"/>
</dbReference>
<dbReference type="Pfam" id="PF08544">
    <property type="entry name" value="GHMP_kinases_C"/>
    <property type="match status" value="1"/>
</dbReference>
<dbReference type="GO" id="GO:0004631">
    <property type="term" value="F:phosphomevalonate kinase activity"/>
    <property type="evidence" value="ECO:0007669"/>
    <property type="project" value="UniProtKB-EC"/>
</dbReference>
<dbReference type="InterPro" id="IPR036554">
    <property type="entry name" value="GHMP_kinase_C_sf"/>
</dbReference>
<evidence type="ECO:0000256" key="4">
    <source>
        <dbReference type="ARBA" id="ARBA00022741"/>
    </source>
</evidence>
<evidence type="ECO:0000256" key="5">
    <source>
        <dbReference type="ARBA" id="ARBA00022777"/>
    </source>
</evidence>
<sequence length="358" mass="39324">MIQQSAPGKLYIAGEYAVTEPGYPAVLVALNQYITVYLKQTTNGGSICSSHSKGMSIPWTRVNGQFVIDQRENPFAYVEEAIKITEDYVRELGYPLTFFDLQIESDLDNADGRKYGLGSSGAVTVATIKALLTFYKVNKEPLIVYKLAALAHLALNSNGSFGDLAASSFGGWVAYASFDKDWVNRQKSTLALTQLLHQDWPKLHIEVLTPPKDLRLMIGWTGAPASTTQLVDSVKDNMEKQNASYQRFLAQSYDCVHQCIEGFRHQNAEQIQAAIRKNRLLLQALGQNSQVLIETETLATLCDLAEKFGGAAKSSGAGGGDCGIALMNTTQSVAPLIEAWQAHQIEHLNLTVHQDNKH</sequence>
<evidence type="ECO:0000256" key="6">
    <source>
        <dbReference type="ARBA" id="ARBA00022840"/>
    </source>
</evidence>
<evidence type="ECO:0000256" key="3">
    <source>
        <dbReference type="ARBA" id="ARBA00022679"/>
    </source>
</evidence>
<evidence type="ECO:0000313" key="9">
    <source>
        <dbReference type="EMBL" id="RST90092.1"/>
    </source>
</evidence>
<dbReference type="SUPFAM" id="SSF54211">
    <property type="entry name" value="Ribosomal protein S5 domain 2-like"/>
    <property type="match status" value="1"/>
</dbReference>
<dbReference type="EMBL" id="PXZH01000001">
    <property type="protein sequence ID" value="RST90092.1"/>
    <property type="molecule type" value="Genomic_DNA"/>
</dbReference>
<dbReference type="Gene3D" id="3.30.70.890">
    <property type="entry name" value="GHMP kinase, C-terminal domain"/>
    <property type="match status" value="1"/>
</dbReference>
<dbReference type="UniPathway" id="UPA00057">
    <property type="reaction ID" value="UER00099"/>
</dbReference>
<dbReference type="InterPro" id="IPR035102">
    <property type="entry name" value="Phosphomevalonate_kinase"/>
</dbReference>
<dbReference type="GO" id="GO:0019287">
    <property type="term" value="P:isopentenyl diphosphate biosynthetic process, mevalonate pathway"/>
    <property type="evidence" value="ECO:0007669"/>
    <property type="project" value="UniProtKB-UniPathway"/>
</dbReference>
<dbReference type="PANTHER" id="PTHR31814">
    <property type="match status" value="1"/>
</dbReference>
<evidence type="ECO:0000259" key="7">
    <source>
        <dbReference type="Pfam" id="PF00288"/>
    </source>
</evidence>
<keyword evidence="6" id="KW-0067">ATP-binding</keyword>
<gene>
    <name evidence="9" type="ORF">C7P63_03160</name>
</gene>
<dbReference type="Gene3D" id="3.30.230.10">
    <property type="match status" value="1"/>
</dbReference>
<feature type="domain" description="GHMP kinase N-terminal" evidence="7">
    <location>
        <begin position="77"/>
        <end position="171"/>
    </location>
</feature>
<dbReference type="InterPro" id="IPR014721">
    <property type="entry name" value="Ribsml_uS5_D2-typ_fold_subgr"/>
</dbReference>
<name>A0A3S0A6K3_9ENTE</name>
<dbReference type="RefSeq" id="WP_125942706.1">
    <property type="nucleotide sequence ID" value="NZ_PXZH01000001.1"/>
</dbReference>
<dbReference type="NCBIfam" id="TIGR01220">
    <property type="entry name" value="Pmev_kin_Gr_pos"/>
    <property type="match status" value="1"/>
</dbReference>
<dbReference type="GO" id="GO:0005524">
    <property type="term" value="F:ATP binding"/>
    <property type="evidence" value="ECO:0007669"/>
    <property type="project" value="UniProtKB-KW"/>
</dbReference>
<comment type="caution">
    <text evidence="9">The sequence shown here is derived from an EMBL/GenBank/DDBJ whole genome shotgun (WGS) entry which is preliminary data.</text>
</comment>
<evidence type="ECO:0000256" key="2">
    <source>
        <dbReference type="ARBA" id="ARBA00012958"/>
    </source>
</evidence>
<dbReference type="OrthoDB" id="1522677at2"/>
<protein>
    <recommendedName>
        <fullName evidence="2">phosphomevalonate kinase</fullName>
        <ecNumber evidence="2">2.7.4.2</ecNumber>
    </recommendedName>
</protein>
<evidence type="ECO:0000256" key="1">
    <source>
        <dbReference type="ARBA" id="ARBA00005017"/>
    </source>
</evidence>
<comment type="pathway">
    <text evidence="1">Isoprenoid biosynthesis; isopentenyl diphosphate biosynthesis via mevalonate pathway; isopentenyl diphosphate from (R)-mevalonate: step 2/3.</text>
</comment>
<dbReference type="PANTHER" id="PTHR31814:SF2">
    <property type="entry name" value="PHOSPHOMEVALONATE KINASE"/>
    <property type="match status" value="1"/>
</dbReference>
<dbReference type="InterPro" id="IPR020568">
    <property type="entry name" value="Ribosomal_Su5_D2-typ_SF"/>
</dbReference>
<dbReference type="InterPro" id="IPR005917">
    <property type="entry name" value="Pmev_kinase_bact"/>
</dbReference>
<accession>A0A3S0A6K3</accession>
<keyword evidence="3" id="KW-0808">Transferase</keyword>
<evidence type="ECO:0000259" key="8">
    <source>
        <dbReference type="Pfam" id="PF08544"/>
    </source>
</evidence>